<evidence type="ECO:0000259" key="15">
    <source>
        <dbReference type="PROSITE" id="PS51194"/>
    </source>
</evidence>
<accession>A0ABP0R8U5</accession>
<dbReference type="Pfam" id="PF00270">
    <property type="entry name" value="DEAD"/>
    <property type="match status" value="1"/>
</dbReference>
<dbReference type="Gene3D" id="3.40.50.300">
    <property type="entry name" value="P-loop containing nucleotide triphosphate hydrolases"/>
    <property type="match status" value="2"/>
</dbReference>
<evidence type="ECO:0000256" key="7">
    <source>
        <dbReference type="ARBA" id="ARBA00022801"/>
    </source>
</evidence>
<comment type="similarity">
    <text evidence="2">Belongs to the DEAD box helicase family. DDX5/DBP2 subfamily.</text>
</comment>
<feature type="region of interest" description="Disordered" evidence="13">
    <location>
        <begin position="532"/>
        <end position="592"/>
    </location>
</feature>
<dbReference type="PANTHER" id="PTHR47958">
    <property type="entry name" value="ATP-DEPENDENT RNA HELICASE DBP3"/>
    <property type="match status" value="1"/>
</dbReference>
<evidence type="ECO:0000256" key="6">
    <source>
        <dbReference type="ARBA" id="ARBA00022741"/>
    </source>
</evidence>
<organism evidence="16 17">
    <name type="scientific">Durusdinium trenchii</name>
    <dbReference type="NCBI Taxonomy" id="1381693"/>
    <lineage>
        <taxon>Eukaryota</taxon>
        <taxon>Sar</taxon>
        <taxon>Alveolata</taxon>
        <taxon>Dinophyceae</taxon>
        <taxon>Suessiales</taxon>
        <taxon>Symbiodiniaceae</taxon>
        <taxon>Durusdinium</taxon>
    </lineage>
</organism>
<dbReference type="PROSITE" id="PS00039">
    <property type="entry name" value="DEAD_ATP_HELICASE"/>
    <property type="match status" value="1"/>
</dbReference>
<feature type="domain" description="Helicase ATP-binding" evidence="14">
    <location>
        <begin position="179"/>
        <end position="354"/>
    </location>
</feature>
<evidence type="ECO:0000259" key="14">
    <source>
        <dbReference type="PROSITE" id="PS51192"/>
    </source>
</evidence>
<dbReference type="SMART" id="SM00487">
    <property type="entry name" value="DEXDc"/>
    <property type="match status" value="1"/>
</dbReference>
<dbReference type="GO" id="GO:0004386">
    <property type="term" value="F:helicase activity"/>
    <property type="evidence" value="ECO:0007669"/>
    <property type="project" value="UniProtKB-KW"/>
</dbReference>
<reference evidence="16 17" key="1">
    <citation type="submission" date="2024-02" db="EMBL/GenBank/DDBJ databases">
        <authorList>
            <person name="Chen Y."/>
            <person name="Shah S."/>
            <person name="Dougan E. K."/>
            <person name="Thang M."/>
            <person name="Chan C."/>
        </authorList>
    </citation>
    <scope>NUCLEOTIDE SEQUENCE [LARGE SCALE GENOMIC DNA]</scope>
</reference>
<dbReference type="Pfam" id="PF00271">
    <property type="entry name" value="Helicase_C"/>
    <property type="match status" value="1"/>
</dbReference>
<dbReference type="CDD" id="cd00268">
    <property type="entry name" value="DEADc"/>
    <property type="match status" value="1"/>
</dbReference>
<protein>
    <recommendedName>
        <fullName evidence="3">RNA helicase</fullName>
        <ecNumber evidence="3">3.6.4.13</ecNumber>
    </recommendedName>
</protein>
<dbReference type="InterPro" id="IPR000629">
    <property type="entry name" value="RNA-helicase_DEAD-box_CS"/>
</dbReference>
<evidence type="ECO:0000313" key="17">
    <source>
        <dbReference type="Proteomes" id="UP001642464"/>
    </source>
</evidence>
<feature type="compositionally biased region" description="Gly residues" evidence="13">
    <location>
        <begin position="536"/>
        <end position="562"/>
    </location>
</feature>
<feature type="region of interest" description="Disordered" evidence="13">
    <location>
        <begin position="19"/>
        <end position="80"/>
    </location>
</feature>
<dbReference type="InterPro" id="IPR011545">
    <property type="entry name" value="DEAD/DEAH_box_helicase_dom"/>
</dbReference>
<name>A0ABP0R8U5_9DINO</name>
<dbReference type="InterPro" id="IPR014001">
    <property type="entry name" value="Helicase_ATP-bd"/>
</dbReference>
<keyword evidence="5" id="KW-0698">rRNA processing</keyword>
<sequence length="592" mass="63917">MDYAALQALASMSGWTQPGWGWPPAAQPPAAQPGPQAAPAPAGPATPGPVAQQPQVIPPPQQPGVPQPQVIAPPLQPGVPQPQVIVPQPYPWPTQAHYPVPAAHTGQSLSIAEACTRAASGTAGETVQDVDIRVIDFNESPMPLQKIWSFDQCVQFPPKLIADLKQSFPSPSQIQAFTWPLALQGKDVIGVAATGSGKTLAFLLPAFSEFYHAGHQPQRDGVGLLVMSPTRELAQQIEVEANRFGKCMGIWSVSMYGGAPKHDQVSKYRQGVHSIIACPGRLNDLLDGRQVQVNRVRKLVLDEADRMLDMGFEPQIQKILQHVPRSRHTMFFTATWPKEVRQLASTILFQPARVMIGNRDELKANQDVTQQVRIVDSFSKKTAIMELLQEAGLLAPGALGKCLVFASTKRMCEELAQHLQAARVSCAAIHGDKDQRSRDQALNGLKQGRIRVLVATDVAARGLDIKGIGLVVNYDAANNTEDYVHRIGRTGRAGNKGFAVTFLSPHEDSGKASGIVQVMESTNQHISDELRSLARRGGGGGRSRWGGGRGGKGSGGGGGGGSRDCKWCKMNDCWTHQGNGKSRNRSRSPRRR</sequence>
<evidence type="ECO:0000313" key="16">
    <source>
        <dbReference type="EMBL" id="CAK9097005.1"/>
    </source>
</evidence>
<dbReference type="PROSITE" id="PS51194">
    <property type="entry name" value="HELICASE_CTER"/>
    <property type="match status" value="1"/>
</dbReference>
<dbReference type="CDD" id="cd18787">
    <property type="entry name" value="SF2_C_DEAD"/>
    <property type="match status" value="1"/>
</dbReference>
<dbReference type="EMBL" id="CAXAMM010041040">
    <property type="protein sequence ID" value="CAK9097005.1"/>
    <property type="molecule type" value="Genomic_DNA"/>
</dbReference>
<feature type="compositionally biased region" description="Pro residues" evidence="13">
    <location>
        <begin position="56"/>
        <end position="66"/>
    </location>
</feature>
<comment type="function">
    <text evidence="11">ATP-dependent RNA helicase required for 60S ribosomal subunit synthesis. Involved in efficient pre-rRNA processing, predominantly at site A3, which is necessary for the normal formation of 25S and 5.8S rRNAs.</text>
</comment>
<evidence type="ECO:0000256" key="5">
    <source>
        <dbReference type="ARBA" id="ARBA00022552"/>
    </source>
</evidence>
<feature type="compositionally biased region" description="Basic residues" evidence="13">
    <location>
        <begin position="582"/>
        <end position="592"/>
    </location>
</feature>
<proteinExistence type="inferred from homology"/>
<keyword evidence="8 12" id="KW-0347">Helicase</keyword>
<evidence type="ECO:0000256" key="3">
    <source>
        <dbReference type="ARBA" id="ARBA00012552"/>
    </source>
</evidence>
<gene>
    <name evidence="16" type="ORF">SCF082_LOCUS45523</name>
</gene>
<keyword evidence="9 12" id="KW-0067">ATP-binding</keyword>
<dbReference type="EC" id="3.6.4.13" evidence="3"/>
<comment type="caution">
    <text evidence="16">The sequence shown here is derived from an EMBL/GenBank/DDBJ whole genome shotgun (WGS) entry which is preliminary data.</text>
</comment>
<dbReference type="Proteomes" id="UP001642464">
    <property type="component" value="Unassembled WGS sequence"/>
</dbReference>
<evidence type="ECO:0000256" key="4">
    <source>
        <dbReference type="ARBA" id="ARBA00022517"/>
    </source>
</evidence>
<keyword evidence="17" id="KW-1185">Reference proteome</keyword>
<comment type="subcellular location">
    <subcellularLocation>
        <location evidence="1">Nucleus</location>
        <location evidence="1">Nucleolus</location>
    </subcellularLocation>
</comment>
<keyword evidence="7 12" id="KW-0378">Hydrolase</keyword>
<dbReference type="InterPro" id="IPR027417">
    <property type="entry name" value="P-loop_NTPase"/>
</dbReference>
<evidence type="ECO:0000256" key="2">
    <source>
        <dbReference type="ARBA" id="ARBA00009334"/>
    </source>
</evidence>
<evidence type="ECO:0000256" key="9">
    <source>
        <dbReference type="ARBA" id="ARBA00022840"/>
    </source>
</evidence>
<evidence type="ECO:0000256" key="10">
    <source>
        <dbReference type="ARBA" id="ARBA00023242"/>
    </source>
</evidence>
<keyword evidence="6 12" id="KW-0547">Nucleotide-binding</keyword>
<evidence type="ECO:0000256" key="11">
    <source>
        <dbReference type="ARBA" id="ARBA00037449"/>
    </source>
</evidence>
<evidence type="ECO:0000256" key="12">
    <source>
        <dbReference type="RuleBase" id="RU000492"/>
    </source>
</evidence>
<keyword evidence="4" id="KW-0690">Ribosome biogenesis</keyword>
<feature type="compositionally biased region" description="Pro residues" evidence="13">
    <location>
        <begin position="25"/>
        <end position="47"/>
    </location>
</feature>
<dbReference type="SMART" id="SM00490">
    <property type="entry name" value="HELICc"/>
    <property type="match status" value="1"/>
</dbReference>
<evidence type="ECO:0000256" key="13">
    <source>
        <dbReference type="SAM" id="MobiDB-lite"/>
    </source>
</evidence>
<evidence type="ECO:0000256" key="1">
    <source>
        <dbReference type="ARBA" id="ARBA00004604"/>
    </source>
</evidence>
<dbReference type="InterPro" id="IPR001650">
    <property type="entry name" value="Helicase_C-like"/>
</dbReference>
<evidence type="ECO:0000256" key="8">
    <source>
        <dbReference type="ARBA" id="ARBA00022806"/>
    </source>
</evidence>
<keyword evidence="10" id="KW-0539">Nucleus</keyword>
<dbReference type="PROSITE" id="PS51192">
    <property type="entry name" value="HELICASE_ATP_BIND_1"/>
    <property type="match status" value="1"/>
</dbReference>
<dbReference type="InterPro" id="IPR044742">
    <property type="entry name" value="DEAD/DEAH_RhlB"/>
</dbReference>
<feature type="domain" description="Helicase C-terminal" evidence="15">
    <location>
        <begin position="380"/>
        <end position="534"/>
    </location>
</feature>
<dbReference type="SUPFAM" id="SSF52540">
    <property type="entry name" value="P-loop containing nucleoside triphosphate hydrolases"/>
    <property type="match status" value="1"/>
</dbReference>